<dbReference type="UniPathway" id="UPA00253">
    <property type="reaction ID" value="UER00327"/>
</dbReference>
<dbReference type="AlphaFoldDB" id="A0A7C2I0X0"/>
<dbReference type="EMBL" id="DSMU01000313">
    <property type="protein sequence ID" value="HEL66012.1"/>
    <property type="molecule type" value="Genomic_DNA"/>
</dbReference>
<dbReference type="SUPFAM" id="SSF142754">
    <property type="entry name" value="NadA-like"/>
    <property type="match status" value="1"/>
</dbReference>
<comment type="pathway">
    <text evidence="1 10">Cofactor biosynthesis; NAD(+) biosynthesis; quinolinate from iminoaspartate: step 1/1.</text>
</comment>
<keyword evidence="9 10" id="KW-0411">Iron-sulfur</keyword>
<dbReference type="HAMAP" id="MF_00568">
    <property type="entry name" value="NadA_type2"/>
    <property type="match status" value="1"/>
</dbReference>
<feature type="binding site" evidence="10">
    <location>
        <position position="85"/>
    </location>
    <ligand>
        <name>[4Fe-4S] cluster</name>
        <dbReference type="ChEBI" id="CHEBI:49883"/>
    </ligand>
</feature>
<evidence type="ECO:0000256" key="1">
    <source>
        <dbReference type="ARBA" id="ARBA00005065"/>
    </source>
</evidence>
<comment type="cofactor">
    <cofactor evidence="10">
        <name>[4Fe-4S] cluster</name>
        <dbReference type="ChEBI" id="CHEBI:49883"/>
    </cofactor>
    <text evidence="10">Binds 1 [4Fe-4S] cluster per subunit.</text>
</comment>
<dbReference type="InterPro" id="IPR036094">
    <property type="entry name" value="NadA_sf"/>
</dbReference>
<dbReference type="GO" id="GO:0034628">
    <property type="term" value="P:'de novo' NAD+ biosynthetic process from L-aspartate"/>
    <property type="evidence" value="ECO:0007669"/>
    <property type="project" value="TreeGrafter"/>
</dbReference>
<evidence type="ECO:0000256" key="6">
    <source>
        <dbReference type="ARBA" id="ARBA00022679"/>
    </source>
</evidence>
<comment type="function">
    <text evidence="10">Catalyzes the condensation of iminoaspartate with dihydroxyacetone phosphate to form quinolinate.</text>
</comment>
<feature type="region of interest" description="Disordered" evidence="11">
    <location>
        <begin position="309"/>
        <end position="338"/>
    </location>
</feature>
<protein>
    <recommendedName>
        <fullName evidence="2 10">Quinolinate synthase</fullName>
        <ecNumber evidence="2 10">2.5.1.72</ecNumber>
    </recommendedName>
</protein>
<evidence type="ECO:0000256" key="9">
    <source>
        <dbReference type="ARBA" id="ARBA00023014"/>
    </source>
</evidence>
<keyword evidence="5 10" id="KW-0662">Pyridine nucleotide biosynthesis</keyword>
<feature type="binding site" evidence="10">
    <location>
        <begin position="111"/>
        <end position="113"/>
    </location>
    <ligand>
        <name>iminosuccinate</name>
        <dbReference type="ChEBI" id="CHEBI:77875"/>
    </ligand>
</feature>
<reference evidence="12" key="1">
    <citation type="journal article" date="2020" name="mSystems">
        <title>Genome- and Community-Level Interaction Insights into Carbon Utilization and Element Cycling Functions of Hydrothermarchaeota in Hydrothermal Sediment.</title>
        <authorList>
            <person name="Zhou Z."/>
            <person name="Liu Y."/>
            <person name="Xu W."/>
            <person name="Pan J."/>
            <person name="Luo Z.H."/>
            <person name="Li M."/>
        </authorList>
    </citation>
    <scope>NUCLEOTIDE SEQUENCE [LARGE SCALE GENOMIC DNA]</scope>
    <source>
        <strain evidence="12">SpSt-300</strain>
    </source>
</reference>
<dbReference type="GO" id="GO:0051539">
    <property type="term" value="F:4 iron, 4 sulfur cluster binding"/>
    <property type="evidence" value="ECO:0007669"/>
    <property type="project" value="UniProtKB-KW"/>
</dbReference>
<dbReference type="GO" id="GO:0005737">
    <property type="term" value="C:cytoplasm"/>
    <property type="evidence" value="ECO:0007669"/>
    <property type="project" value="UniProtKB-SubCell"/>
</dbReference>
<keyword evidence="7 10" id="KW-0479">Metal-binding</keyword>
<comment type="similarity">
    <text evidence="10">Belongs to the quinolinate synthase family. Type 2 subfamily.</text>
</comment>
<name>A0A7C2I0X0_9THEO</name>
<dbReference type="InterPro" id="IPR023066">
    <property type="entry name" value="Quinolinate_synth_type2"/>
</dbReference>
<dbReference type="PANTHER" id="PTHR30573">
    <property type="entry name" value="QUINOLINATE SYNTHETASE A"/>
    <property type="match status" value="1"/>
</dbReference>
<feature type="binding site" evidence="10">
    <location>
        <position position="213"/>
    </location>
    <ligand>
        <name>iminosuccinate</name>
        <dbReference type="ChEBI" id="CHEBI:77875"/>
    </ligand>
</feature>
<accession>A0A7C2I0X0</accession>
<keyword evidence="4 10" id="KW-0963">Cytoplasm</keyword>
<dbReference type="Pfam" id="PF02445">
    <property type="entry name" value="NadA"/>
    <property type="match status" value="1"/>
</dbReference>
<sequence>MKNELKEKILALKTEKNAVILAHNYQRGEVQDVADFVGDSLELSQQAARTGAEIIVFCGVHFMAETAAIICPDKRVLLPDLAAGCRMADMITPADLAAVKRQYPRATVVCYVNSSAAIKAESDICCTSANAVSIVQALDAREILFVPDQYLGEYVRELTGKRMILWPGFCPTHVTIRREDIMKLKAQYPYAHVVVHPECRREVRELSDAVLSTGGICRYAKEEEFGVLIVGTEVGILHRLRKENPKKRFIPASKKAVCPNMKRITLEKVAKSLETLQPVITVPEEIRLRAHRALEQMFVLTGRSEDKKASYRYHRDSRRSRETHLPAGLHAKQRGEST</sequence>
<dbReference type="GO" id="GO:0046872">
    <property type="term" value="F:metal ion binding"/>
    <property type="evidence" value="ECO:0007669"/>
    <property type="project" value="UniProtKB-KW"/>
</dbReference>
<dbReference type="PANTHER" id="PTHR30573:SF0">
    <property type="entry name" value="QUINOLINATE SYNTHASE, CHLOROPLASTIC"/>
    <property type="match status" value="1"/>
</dbReference>
<feature type="binding site" evidence="10">
    <location>
        <position position="40"/>
    </location>
    <ligand>
        <name>iminosuccinate</name>
        <dbReference type="ChEBI" id="CHEBI:77875"/>
    </ligand>
</feature>
<evidence type="ECO:0000256" key="7">
    <source>
        <dbReference type="ARBA" id="ARBA00022723"/>
    </source>
</evidence>
<evidence type="ECO:0000256" key="8">
    <source>
        <dbReference type="ARBA" id="ARBA00023004"/>
    </source>
</evidence>
<evidence type="ECO:0000256" key="10">
    <source>
        <dbReference type="HAMAP-Rule" id="MF_00568"/>
    </source>
</evidence>
<gene>
    <name evidence="10 12" type="primary">nadA</name>
    <name evidence="12" type="ORF">ENQ34_04970</name>
</gene>
<keyword evidence="3 10" id="KW-0004">4Fe-4S</keyword>
<evidence type="ECO:0000256" key="11">
    <source>
        <dbReference type="SAM" id="MobiDB-lite"/>
    </source>
</evidence>
<dbReference type="NCBIfam" id="NF006878">
    <property type="entry name" value="PRK09375.1-2"/>
    <property type="match status" value="1"/>
</dbReference>
<dbReference type="Gene3D" id="3.40.50.10800">
    <property type="entry name" value="NadA-like"/>
    <property type="match status" value="3"/>
</dbReference>
<comment type="caution">
    <text evidence="12">The sequence shown here is derived from an EMBL/GenBank/DDBJ whole genome shotgun (WGS) entry which is preliminary data.</text>
</comment>
<comment type="catalytic activity">
    <reaction evidence="10">
        <text>iminosuccinate + dihydroxyacetone phosphate = quinolinate + phosphate + 2 H2O + H(+)</text>
        <dbReference type="Rhea" id="RHEA:25888"/>
        <dbReference type="ChEBI" id="CHEBI:15377"/>
        <dbReference type="ChEBI" id="CHEBI:15378"/>
        <dbReference type="ChEBI" id="CHEBI:29959"/>
        <dbReference type="ChEBI" id="CHEBI:43474"/>
        <dbReference type="ChEBI" id="CHEBI:57642"/>
        <dbReference type="ChEBI" id="CHEBI:77875"/>
        <dbReference type="EC" id="2.5.1.72"/>
    </reaction>
</comment>
<dbReference type="EC" id="2.5.1.72" evidence="2 10"/>
<comment type="subcellular location">
    <subcellularLocation>
        <location evidence="10">Cytoplasm</location>
    </subcellularLocation>
</comment>
<dbReference type="FunFam" id="3.40.50.10800:FF:000003">
    <property type="entry name" value="Quinolinate synthase A"/>
    <property type="match status" value="1"/>
</dbReference>
<feature type="binding site" evidence="10">
    <location>
        <position position="170"/>
    </location>
    <ligand>
        <name>[4Fe-4S] cluster</name>
        <dbReference type="ChEBI" id="CHEBI:49883"/>
    </ligand>
</feature>
<evidence type="ECO:0000256" key="5">
    <source>
        <dbReference type="ARBA" id="ARBA00022642"/>
    </source>
</evidence>
<evidence type="ECO:0000313" key="12">
    <source>
        <dbReference type="EMBL" id="HEL66012.1"/>
    </source>
</evidence>
<dbReference type="NCBIfam" id="TIGR00550">
    <property type="entry name" value="nadA"/>
    <property type="match status" value="1"/>
</dbReference>
<dbReference type="InterPro" id="IPR003473">
    <property type="entry name" value="NadA"/>
</dbReference>
<feature type="binding site" evidence="10">
    <location>
        <begin position="196"/>
        <end position="198"/>
    </location>
    <ligand>
        <name>iminosuccinate</name>
        <dbReference type="ChEBI" id="CHEBI:77875"/>
    </ligand>
</feature>
<keyword evidence="6 10" id="KW-0808">Transferase</keyword>
<organism evidence="12">
    <name type="scientific">Ammonifex degensii</name>
    <dbReference type="NCBI Taxonomy" id="42838"/>
    <lineage>
        <taxon>Bacteria</taxon>
        <taxon>Bacillati</taxon>
        <taxon>Bacillota</taxon>
        <taxon>Clostridia</taxon>
        <taxon>Thermoanaerobacterales</taxon>
        <taxon>Thermoanaerobacteraceae</taxon>
        <taxon>Ammonifex</taxon>
    </lineage>
</organism>
<feature type="binding site" evidence="10">
    <location>
        <position position="23"/>
    </location>
    <ligand>
        <name>iminosuccinate</name>
        <dbReference type="ChEBI" id="CHEBI:77875"/>
    </ligand>
</feature>
<dbReference type="NCBIfam" id="NF006879">
    <property type="entry name" value="PRK09375.1-4"/>
    <property type="match status" value="1"/>
</dbReference>
<feature type="binding site" evidence="10">
    <location>
        <position position="258"/>
    </location>
    <ligand>
        <name>[4Fe-4S] cluster</name>
        <dbReference type="ChEBI" id="CHEBI:49883"/>
    </ligand>
</feature>
<feature type="binding site" evidence="10">
    <location>
        <position position="128"/>
    </location>
    <ligand>
        <name>iminosuccinate</name>
        <dbReference type="ChEBI" id="CHEBI:77875"/>
    </ligand>
</feature>
<dbReference type="GO" id="GO:0008987">
    <property type="term" value="F:quinolinate synthetase A activity"/>
    <property type="evidence" value="ECO:0007669"/>
    <property type="project" value="UniProtKB-UniRule"/>
</dbReference>
<keyword evidence="8 10" id="KW-0408">Iron</keyword>
<evidence type="ECO:0000256" key="4">
    <source>
        <dbReference type="ARBA" id="ARBA00022490"/>
    </source>
</evidence>
<proteinExistence type="inferred from homology"/>
<evidence type="ECO:0000256" key="3">
    <source>
        <dbReference type="ARBA" id="ARBA00022485"/>
    </source>
</evidence>
<evidence type="ECO:0000256" key="2">
    <source>
        <dbReference type="ARBA" id="ARBA00012669"/>
    </source>
</evidence>